<dbReference type="FunFam" id="3.40.50.300:FF:000861">
    <property type="entry name" value="Fanconi anemia, complementation group M"/>
    <property type="match status" value="1"/>
</dbReference>
<keyword evidence="3" id="KW-0547">Nucleotide-binding</keyword>
<dbReference type="GO" id="GO:0005524">
    <property type="term" value="F:ATP binding"/>
    <property type="evidence" value="ECO:0007669"/>
    <property type="project" value="UniProtKB-UniRule"/>
</dbReference>
<dbReference type="HOGENOM" id="CLU_002513_5_0_1"/>
<feature type="compositionally biased region" description="Polar residues" evidence="10">
    <location>
        <begin position="1054"/>
        <end position="1065"/>
    </location>
</feature>
<evidence type="ECO:0000259" key="12">
    <source>
        <dbReference type="PROSITE" id="PS51194"/>
    </source>
</evidence>
<dbReference type="PANTHER" id="PTHR14025">
    <property type="entry name" value="FANCONI ANEMIA GROUP M FANCM FAMILY MEMBER"/>
    <property type="match status" value="1"/>
</dbReference>
<dbReference type="Pfam" id="PF00271">
    <property type="entry name" value="Helicase_C"/>
    <property type="match status" value="1"/>
</dbReference>
<protein>
    <recommendedName>
        <fullName evidence="9">ATP-dependent DNA helicase</fullName>
        <ecNumber evidence="9">3.6.4.12</ecNumber>
    </recommendedName>
</protein>
<feature type="region of interest" description="Disordered" evidence="10">
    <location>
        <begin position="1023"/>
        <end position="1067"/>
    </location>
</feature>
<dbReference type="InterPro" id="IPR014001">
    <property type="entry name" value="Helicase_ATP-bd"/>
</dbReference>
<comment type="subcellular location">
    <subcellularLocation>
        <location evidence="1 9">Nucleus</location>
    </subcellularLocation>
</comment>
<dbReference type="GO" id="GO:0045003">
    <property type="term" value="P:double-strand break repair via synthesis-dependent strand annealing"/>
    <property type="evidence" value="ECO:0007669"/>
    <property type="project" value="TreeGrafter"/>
</dbReference>
<accession>M5FZC5</accession>
<keyword evidence="6" id="KW-0067">ATP-binding</keyword>
<evidence type="ECO:0000313" key="14">
    <source>
        <dbReference type="Proteomes" id="UP000030653"/>
    </source>
</evidence>
<keyword evidence="14" id="KW-1185">Reference proteome</keyword>
<feature type="compositionally biased region" description="Basic residues" evidence="10">
    <location>
        <begin position="31"/>
        <end position="42"/>
    </location>
</feature>
<comment type="catalytic activity">
    <reaction evidence="8 9">
        <text>ATP + H2O = ADP + phosphate + H(+)</text>
        <dbReference type="Rhea" id="RHEA:13065"/>
        <dbReference type="ChEBI" id="CHEBI:15377"/>
        <dbReference type="ChEBI" id="CHEBI:15378"/>
        <dbReference type="ChEBI" id="CHEBI:30616"/>
        <dbReference type="ChEBI" id="CHEBI:43474"/>
        <dbReference type="ChEBI" id="CHEBI:456216"/>
        <dbReference type="EC" id="3.6.4.12"/>
    </reaction>
</comment>
<dbReference type="GO" id="GO:0000400">
    <property type="term" value="F:four-way junction DNA binding"/>
    <property type="evidence" value="ECO:0007669"/>
    <property type="project" value="TreeGrafter"/>
</dbReference>
<proteinExistence type="inferred from homology"/>
<dbReference type="OMA" id="SVEMAYN"/>
<sequence length="1094" mass="122140">MAPSRAGPFGRPNQRTKQWDRTQFAATGNKNKGRVKRKKRRRREDEETGEEEEEEEDLEWEQFPTSVVSSGPPPPMKLVTDPIAVREWIYPINKPIRDYQYNIVQAALFKNTLVALPTGLGKTFIAGVLMLNYYRWFPDGKVVFVAPTKPLVSQQIKACHETCGIPVEDAIEMTGETPQATRQRHWASKRIVYMTPQTLQNDLLREVVDPRDIILLVVDEAHKATGNYAYATVVRFMMAKNPHFRILALTATPGSKPKTVQDIIDSLHVGHIEIRDERSLDLKQYIHEKTMEKCVVQMGASINGIKERLLALMENTVKPLRGKDIFPDYVKVADIHPYSCKKWIDELRRKPQGRDFPWAAALLMRLHKLTFAMAYLCEESVEMAYNTLLDAAGKKLTTKEGGNKLSNDPKFRDLITEIENYRNERVTGGGPVGHPKMDKLVAVALEHFAAPDDGADSTRVMVFCQYRDCVDEIVKSLKLQQPIIRASKFVGQSSDKRGDRGMAQKDQIEIIRRFKQGDFNVLVATSIGEEGLDIGEVDLIICYDVQKSSIKMLQRIGRTGRKRSGKIVVLMAEGREETNWDAANENYSNVQETIIRGDQLELFDDDERLIPDDAKPIVRKQHMEIHPFVSQDTGGKKRRLVTDGNKGPAKRRKRNDDPNRNIPDGAFAGFISAAKLVRKGSKNTEDRLTVEGLQRDLEDDEDDADISRGRLSPTPDSSPPPEESRKAALSKISRARKSRAPDRRVSSSSTLDDLARELQDDSDDQELEAGLDNLLPPTRRVRVPRPCDIVEISSDEEPANRHPPPKPSGNGAVTFREEPANSRWLLESESENENSANTKDGAGRSAPNASAAAANKLTMELSPIQLSPVAPRTYLDVSTPARNVAANSSPDVPLVYGHGMGPPPIPAHKLTSDDSPFLIRRNSSLAKGRNTCPPNLPDKEAAPSSSPVRVKRTSKSSRSRLYSKPNPFFDVEADLSGSDHGESDDNDEEWSESDQRFIKNSPATQAVPKAEEHGIYLQGLMTQAPGRTNLGFRDGPVRRGPFGAWSGPKRHIPMSSSEADPNSEPNEYELGSFVVADDDSFEIDQVEADVSTFE</sequence>
<dbReference type="Pfam" id="PF00270">
    <property type="entry name" value="DEAD"/>
    <property type="match status" value="1"/>
</dbReference>
<feature type="domain" description="Helicase C-terminal" evidence="12">
    <location>
        <begin position="436"/>
        <end position="608"/>
    </location>
</feature>
<keyword evidence="4 13" id="KW-0378">Hydrolase</keyword>
<feature type="compositionally biased region" description="Acidic residues" evidence="10">
    <location>
        <begin position="46"/>
        <end position="60"/>
    </location>
</feature>
<evidence type="ECO:0000256" key="8">
    <source>
        <dbReference type="ARBA" id="ARBA00047995"/>
    </source>
</evidence>
<dbReference type="SMART" id="SM00487">
    <property type="entry name" value="DEXDc"/>
    <property type="match status" value="1"/>
</dbReference>
<dbReference type="OrthoDB" id="164902at2759"/>
<evidence type="ECO:0000256" key="6">
    <source>
        <dbReference type="ARBA" id="ARBA00022840"/>
    </source>
</evidence>
<dbReference type="GO" id="GO:0016887">
    <property type="term" value="F:ATP hydrolysis activity"/>
    <property type="evidence" value="ECO:0007669"/>
    <property type="project" value="RHEA"/>
</dbReference>
<keyword evidence="5" id="KW-0347">Helicase</keyword>
<dbReference type="PANTHER" id="PTHR14025:SF20">
    <property type="entry name" value="FANCONI ANEMIA GROUP M PROTEIN"/>
    <property type="match status" value="1"/>
</dbReference>
<feature type="region of interest" description="Disordered" evidence="10">
    <location>
        <begin position="883"/>
        <end position="1008"/>
    </location>
</feature>
<dbReference type="InterPro" id="IPR027417">
    <property type="entry name" value="P-loop_NTPase"/>
</dbReference>
<evidence type="ECO:0000256" key="10">
    <source>
        <dbReference type="SAM" id="MobiDB-lite"/>
    </source>
</evidence>
<name>M5FZC5_DACPD</name>
<gene>
    <name evidence="13" type="ORF">DACRYDRAFT_24034</name>
</gene>
<dbReference type="RefSeq" id="XP_040625819.1">
    <property type="nucleotide sequence ID" value="XM_040773515.1"/>
</dbReference>
<dbReference type="PROSITE" id="PS51192">
    <property type="entry name" value="HELICASE_ATP_BIND_1"/>
    <property type="match status" value="1"/>
</dbReference>
<dbReference type="InterPro" id="IPR044749">
    <property type="entry name" value="FANCM_DEXDc"/>
</dbReference>
<evidence type="ECO:0000256" key="7">
    <source>
        <dbReference type="ARBA" id="ARBA00023242"/>
    </source>
</evidence>
<dbReference type="SMART" id="SM00490">
    <property type="entry name" value="HELICc"/>
    <property type="match status" value="1"/>
</dbReference>
<feature type="region of interest" description="Disordered" evidence="10">
    <location>
        <begin position="1"/>
        <end position="75"/>
    </location>
</feature>
<feature type="compositionally biased region" description="Low complexity" evidence="10">
    <location>
        <begin position="821"/>
        <end position="851"/>
    </location>
</feature>
<evidence type="ECO:0000256" key="5">
    <source>
        <dbReference type="ARBA" id="ARBA00022806"/>
    </source>
</evidence>
<feature type="domain" description="Helicase ATP-binding" evidence="11">
    <location>
        <begin position="103"/>
        <end position="271"/>
    </location>
</feature>
<dbReference type="EC" id="3.6.4.12" evidence="9"/>
<dbReference type="Proteomes" id="UP000030653">
    <property type="component" value="Unassembled WGS sequence"/>
</dbReference>
<feature type="region of interest" description="Disordered" evidence="10">
    <location>
        <begin position="622"/>
        <end position="664"/>
    </location>
</feature>
<dbReference type="GO" id="GO:0009378">
    <property type="term" value="F:four-way junction helicase activity"/>
    <property type="evidence" value="ECO:0007669"/>
    <property type="project" value="TreeGrafter"/>
</dbReference>
<dbReference type="EMBL" id="JH795871">
    <property type="protein sequence ID" value="EJT98921.1"/>
    <property type="molecule type" value="Genomic_DNA"/>
</dbReference>
<feature type="compositionally biased region" description="Basic and acidic residues" evidence="10">
    <location>
        <begin position="687"/>
        <end position="696"/>
    </location>
</feature>
<feature type="region of interest" description="Disordered" evidence="10">
    <location>
        <begin position="687"/>
        <end position="851"/>
    </location>
</feature>
<organism evidence="13 14">
    <name type="scientific">Dacryopinax primogenitus (strain DJM 731)</name>
    <name type="common">Brown rot fungus</name>
    <dbReference type="NCBI Taxonomy" id="1858805"/>
    <lineage>
        <taxon>Eukaryota</taxon>
        <taxon>Fungi</taxon>
        <taxon>Dikarya</taxon>
        <taxon>Basidiomycota</taxon>
        <taxon>Agaricomycotina</taxon>
        <taxon>Dacrymycetes</taxon>
        <taxon>Dacrymycetales</taxon>
        <taxon>Dacrymycetaceae</taxon>
        <taxon>Dacryopinax</taxon>
    </lineage>
</organism>
<evidence type="ECO:0000259" key="11">
    <source>
        <dbReference type="PROSITE" id="PS51192"/>
    </source>
</evidence>
<feature type="compositionally biased region" description="Basic residues" evidence="10">
    <location>
        <begin position="949"/>
        <end position="958"/>
    </location>
</feature>
<evidence type="ECO:0000256" key="4">
    <source>
        <dbReference type="ARBA" id="ARBA00022801"/>
    </source>
</evidence>
<dbReference type="GeneID" id="63688577"/>
<feature type="compositionally biased region" description="Acidic residues" evidence="10">
    <location>
        <begin position="760"/>
        <end position="769"/>
    </location>
</feature>
<comment type="function">
    <text evidence="9">ATP-dependent DNA helicase involved in DNA damage repair by homologous recombination and in genome maintenance. Capable of unwinding D-loops. Plays a role in limiting crossover recombinants during mitotic DNA double-strand break (DSB) repair. Component of a FANCM-MHF complex which promotes gene conversion at blocked replication forks, probably by reversal of the stalled fork.</text>
</comment>
<dbReference type="CDD" id="cd18801">
    <property type="entry name" value="SF2_C_FANCM_Hef"/>
    <property type="match status" value="1"/>
</dbReference>
<dbReference type="Gene3D" id="3.40.50.300">
    <property type="entry name" value="P-loop containing nucleotide triphosphate hydrolases"/>
    <property type="match status" value="2"/>
</dbReference>
<evidence type="ECO:0000256" key="1">
    <source>
        <dbReference type="ARBA" id="ARBA00004123"/>
    </source>
</evidence>
<keyword evidence="7" id="KW-0539">Nucleus</keyword>
<evidence type="ECO:0000256" key="9">
    <source>
        <dbReference type="RuleBase" id="RU367027"/>
    </source>
</evidence>
<dbReference type="InterPro" id="IPR001650">
    <property type="entry name" value="Helicase_C-like"/>
</dbReference>
<evidence type="ECO:0000256" key="3">
    <source>
        <dbReference type="ARBA" id="ARBA00022741"/>
    </source>
</evidence>
<dbReference type="InterPro" id="IPR011545">
    <property type="entry name" value="DEAD/DEAH_box_helicase_dom"/>
</dbReference>
<dbReference type="CDD" id="cd18033">
    <property type="entry name" value="DEXDc_FANCM"/>
    <property type="match status" value="1"/>
</dbReference>
<dbReference type="GO" id="GO:0005634">
    <property type="term" value="C:nucleus"/>
    <property type="evidence" value="ECO:0007669"/>
    <property type="project" value="UniProtKB-SubCell"/>
</dbReference>
<evidence type="ECO:0000313" key="13">
    <source>
        <dbReference type="EMBL" id="EJT98921.1"/>
    </source>
</evidence>
<dbReference type="AlphaFoldDB" id="M5FZC5"/>
<evidence type="ECO:0000256" key="2">
    <source>
        <dbReference type="ARBA" id="ARBA00009889"/>
    </source>
</evidence>
<dbReference type="SUPFAM" id="SSF52540">
    <property type="entry name" value="P-loop containing nucleoside triphosphate hydrolases"/>
    <property type="match status" value="1"/>
</dbReference>
<reference evidence="13 14" key="1">
    <citation type="journal article" date="2012" name="Science">
        <title>The Paleozoic origin of enzymatic lignin decomposition reconstructed from 31 fungal genomes.</title>
        <authorList>
            <person name="Floudas D."/>
            <person name="Binder M."/>
            <person name="Riley R."/>
            <person name="Barry K."/>
            <person name="Blanchette R.A."/>
            <person name="Henrissat B."/>
            <person name="Martinez A.T."/>
            <person name="Otillar R."/>
            <person name="Spatafora J.W."/>
            <person name="Yadav J.S."/>
            <person name="Aerts A."/>
            <person name="Benoit I."/>
            <person name="Boyd A."/>
            <person name="Carlson A."/>
            <person name="Copeland A."/>
            <person name="Coutinho P.M."/>
            <person name="de Vries R.P."/>
            <person name="Ferreira P."/>
            <person name="Findley K."/>
            <person name="Foster B."/>
            <person name="Gaskell J."/>
            <person name="Glotzer D."/>
            <person name="Gorecki P."/>
            <person name="Heitman J."/>
            <person name="Hesse C."/>
            <person name="Hori C."/>
            <person name="Igarashi K."/>
            <person name="Jurgens J.A."/>
            <person name="Kallen N."/>
            <person name="Kersten P."/>
            <person name="Kohler A."/>
            <person name="Kuees U."/>
            <person name="Kumar T.K.A."/>
            <person name="Kuo A."/>
            <person name="LaButti K."/>
            <person name="Larrondo L.F."/>
            <person name="Lindquist E."/>
            <person name="Ling A."/>
            <person name="Lombard V."/>
            <person name="Lucas S."/>
            <person name="Lundell T."/>
            <person name="Martin R."/>
            <person name="McLaughlin D.J."/>
            <person name="Morgenstern I."/>
            <person name="Morin E."/>
            <person name="Murat C."/>
            <person name="Nagy L.G."/>
            <person name="Nolan M."/>
            <person name="Ohm R.A."/>
            <person name="Patyshakuliyeva A."/>
            <person name="Rokas A."/>
            <person name="Ruiz-Duenas F.J."/>
            <person name="Sabat G."/>
            <person name="Salamov A."/>
            <person name="Samejima M."/>
            <person name="Schmutz J."/>
            <person name="Slot J.C."/>
            <person name="St John F."/>
            <person name="Stenlid J."/>
            <person name="Sun H."/>
            <person name="Sun S."/>
            <person name="Syed K."/>
            <person name="Tsang A."/>
            <person name="Wiebenga A."/>
            <person name="Young D."/>
            <person name="Pisabarro A."/>
            <person name="Eastwood D.C."/>
            <person name="Martin F."/>
            <person name="Cullen D."/>
            <person name="Grigoriev I.V."/>
            <person name="Hibbett D.S."/>
        </authorList>
    </citation>
    <scope>NUCLEOTIDE SEQUENCE [LARGE SCALE GENOMIC DNA]</scope>
    <source>
        <strain evidence="13 14">DJM-731 SS1</strain>
    </source>
</reference>
<dbReference type="GO" id="GO:0036297">
    <property type="term" value="P:interstrand cross-link repair"/>
    <property type="evidence" value="ECO:0007669"/>
    <property type="project" value="TreeGrafter"/>
</dbReference>
<comment type="similarity">
    <text evidence="2 9">Belongs to the DEAD box helicase family. DEAH subfamily. FANCM sub-subfamily.</text>
</comment>
<dbReference type="PROSITE" id="PS51194">
    <property type="entry name" value="HELICASE_CTER"/>
    <property type="match status" value="1"/>
</dbReference>
<dbReference type="STRING" id="1858805.M5FZC5"/>
<comment type="subunit">
    <text evidence="9">Interacts with the MHF histone-fold complex to form the FANCM-MHF complex.</text>
</comment>
<dbReference type="GO" id="GO:0043138">
    <property type="term" value="F:3'-5' DNA helicase activity"/>
    <property type="evidence" value="ECO:0007669"/>
    <property type="project" value="TreeGrafter"/>
</dbReference>